<name>A0A7C4JME8_STAMA</name>
<keyword evidence="2" id="KW-0479">Metal-binding</keyword>
<dbReference type="SUPFAM" id="SSF47240">
    <property type="entry name" value="Ferritin-like"/>
    <property type="match status" value="1"/>
</dbReference>
<dbReference type="InterPro" id="IPR012347">
    <property type="entry name" value="Ferritin-like"/>
</dbReference>
<dbReference type="GO" id="GO:0042802">
    <property type="term" value="F:identical protein binding"/>
    <property type="evidence" value="ECO:0007669"/>
    <property type="project" value="UniProtKB-ARBA"/>
</dbReference>
<accession>A0A7C4JME8</accession>
<evidence type="ECO:0000256" key="4">
    <source>
        <dbReference type="ARBA" id="ARBA00023004"/>
    </source>
</evidence>
<organism evidence="6">
    <name type="scientific">Staphylothermus marinus</name>
    <dbReference type="NCBI Taxonomy" id="2280"/>
    <lineage>
        <taxon>Archaea</taxon>
        <taxon>Thermoproteota</taxon>
        <taxon>Thermoprotei</taxon>
        <taxon>Desulfurococcales</taxon>
        <taxon>Desulfurococcaceae</taxon>
        <taxon>Staphylothermus</taxon>
    </lineage>
</organism>
<dbReference type="GO" id="GO:0008198">
    <property type="term" value="F:ferrous iron binding"/>
    <property type="evidence" value="ECO:0007669"/>
    <property type="project" value="TreeGrafter"/>
</dbReference>
<proteinExistence type="predicted"/>
<dbReference type="Gene3D" id="1.20.1260.10">
    <property type="match status" value="1"/>
</dbReference>
<evidence type="ECO:0000256" key="2">
    <source>
        <dbReference type="ARBA" id="ARBA00022723"/>
    </source>
</evidence>
<dbReference type="PANTHER" id="PTHR11431">
    <property type="entry name" value="FERRITIN"/>
    <property type="match status" value="1"/>
</dbReference>
<dbReference type="GO" id="GO:0004322">
    <property type="term" value="F:ferroxidase activity"/>
    <property type="evidence" value="ECO:0007669"/>
    <property type="project" value="TreeGrafter"/>
</dbReference>
<keyword evidence="3" id="KW-0560">Oxidoreductase</keyword>
<gene>
    <name evidence="6" type="ORF">ENU20_02765</name>
</gene>
<reference evidence="6" key="1">
    <citation type="journal article" date="2020" name="mSystems">
        <title>Genome- and Community-Level Interaction Insights into Carbon Utilization and Element Cycling Functions of Hydrothermarchaeota in Hydrothermal Sediment.</title>
        <authorList>
            <person name="Zhou Z."/>
            <person name="Liu Y."/>
            <person name="Xu W."/>
            <person name="Pan J."/>
            <person name="Luo Z.H."/>
            <person name="Li M."/>
        </authorList>
    </citation>
    <scope>NUCLEOTIDE SEQUENCE [LARGE SCALE GENOMIC DNA]</scope>
    <source>
        <strain evidence="6">SpSt-648</strain>
    </source>
</reference>
<dbReference type="GO" id="GO:0006879">
    <property type="term" value="P:intracellular iron ion homeostasis"/>
    <property type="evidence" value="ECO:0007669"/>
    <property type="project" value="UniProtKB-KW"/>
</dbReference>
<keyword evidence="4" id="KW-0408">Iron</keyword>
<dbReference type="CDD" id="cd01055">
    <property type="entry name" value="Nonheme_Ferritin"/>
    <property type="match status" value="1"/>
</dbReference>
<dbReference type="PROSITE" id="PS50905">
    <property type="entry name" value="FERRITIN_LIKE"/>
    <property type="match status" value="1"/>
</dbReference>
<sequence>MSQRVVEALSNQLNQELRNAYLYLVIASYFDSMGLRGFANFFKIQAKEELGHAMKIYDYIHETGGQPIFSSITLPEIRISNPREAIEIFYRSEVENSERIYKLVDLAREVGDKALESFLKWFIDEQVEEVSLARNILDKIKLIGDNTAALLVLDSQLAERK</sequence>
<dbReference type="InterPro" id="IPR009040">
    <property type="entry name" value="Ferritin-like_diiron"/>
</dbReference>
<dbReference type="GO" id="GO:0005829">
    <property type="term" value="C:cytosol"/>
    <property type="evidence" value="ECO:0007669"/>
    <property type="project" value="TreeGrafter"/>
</dbReference>
<dbReference type="FunFam" id="1.20.1260.10:FF:000001">
    <property type="entry name" value="Non-heme ferritin"/>
    <property type="match status" value="1"/>
</dbReference>
<dbReference type="InterPro" id="IPR009078">
    <property type="entry name" value="Ferritin-like_SF"/>
</dbReference>
<dbReference type="GO" id="GO:0008199">
    <property type="term" value="F:ferric iron binding"/>
    <property type="evidence" value="ECO:0007669"/>
    <property type="project" value="InterPro"/>
</dbReference>
<comment type="caution">
    <text evidence="6">The sequence shown here is derived from an EMBL/GenBank/DDBJ whole genome shotgun (WGS) entry which is preliminary data.</text>
</comment>
<evidence type="ECO:0000256" key="3">
    <source>
        <dbReference type="ARBA" id="ARBA00023002"/>
    </source>
</evidence>
<dbReference type="EMBL" id="DTBP01000017">
    <property type="protein sequence ID" value="HGQ73981.1"/>
    <property type="molecule type" value="Genomic_DNA"/>
</dbReference>
<dbReference type="InterPro" id="IPR041719">
    <property type="entry name" value="Ferritin_prok"/>
</dbReference>
<evidence type="ECO:0000259" key="5">
    <source>
        <dbReference type="PROSITE" id="PS50905"/>
    </source>
</evidence>
<dbReference type="Pfam" id="PF00210">
    <property type="entry name" value="Ferritin"/>
    <property type="match status" value="1"/>
</dbReference>
<feature type="domain" description="Ferritin-like diiron" evidence="5">
    <location>
        <begin position="1"/>
        <end position="144"/>
    </location>
</feature>
<evidence type="ECO:0000313" key="6">
    <source>
        <dbReference type="EMBL" id="HGQ73981.1"/>
    </source>
</evidence>
<dbReference type="PANTHER" id="PTHR11431:SF127">
    <property type="entry name" value="BACTERIAL NON-HEME FERRITIN"/>
    <property type="match status" value="1"/>
</dbReference>
<dbReference type="InterPro" id="IPR008331">
    <property type="entry name" value="Ferritin_DPS_dom"/>
</dbReference>
<dbReference type="AlphaFoldDB" id="A0A7C4JME8"/>
<dbReference type="GO" id="GO:0006826">
    <property type="term" value="P:iron ion transport"/>
    <property type="evidence" value="ECO:0007669"/>
    <property type="project" value="InterPro"/>
</dbReference>
<protein>
    <submittedName>
        <fullName evidence="6">Ferritin</fullName>
    </submittedName>
</protein>
<evidence type="ECO:0000256" key="1">
    <source>
        <dbReference type="ARBA" id="ARBA00022434"/>
    </source>
</evidence>
<keyword evidence="1" id="KW-0409">Iron storage</keyword>
<dbReference type="InterPro" id="IPR001519">
    <property type="entry name" value="Ferritin"/>
</dbReference>